<gene>
    <name evidence="2" type="ORF">Q3O60_06515</name>
</gene>
<reference evidence="2 3" key="1">
    <citation type="submission" date="2023-08" db="EMBL/GenBank/DDBJ databases">
        <authorList>
            <person name="Joshi A."/>
            <person name="Thite S."/>
        </authorList>
    </citation>
    <scope>NUCLEOTIDE SEQUENCE [LARGE SCALE GENOMIC DNA]</scope>
    <source>
        <strain evidence="2 3">AC40</strain>
    </source>
</reference>
<feature type="domain" description="Regulator of ribonuclease activity B" evidence="1">
    <location>
        <begin position="8"/>
        <end position="106"/>
    </location>
</feature>
<proteinExistence type="predicted"/>
<dbReference type="Proteomes" id="UP001231616">
    <property type="component" value="Unassembled WGS sequence"/>
</dbReference>
<dbReference type="Pfam" id="PF06877">
    <property type="entry name" value="RraB"/>
    <property type="match status" value="1"/>
</dbReference>
<evidence type="ECO:0000259" key="1">
    <source>
        <dbReference type="Pfam" id="PF06877"/>
    </source>
</evidence>
<dbReference type="SUPFAM" id="SSF89946">
    <property type="entry name" value="Hypothetical protein VC0424"/>
    <property type="match status" value="1"/>
</dbReference>
<dbReference type="InterPro" id="IPR009671">
    <property type="entry name" value="RraB_dom"/>
</dbReference>
<dbReference type="InterPro" id="IPR036701">
    <property type="entry name" value="RraB-like_sf"/>
</dbReference>
<protein>
    <submittedName>
        <fullName evidence="2">Ribonuclease E inhibitor RraB</fullName>
    </submittedName>
</protein>
<dbReference type="RefSeq" id="WP_305893098.1">
    <property type="nucleotide sequence ID" value="NZ_JAUZVZ010000007.1"/>
</dbReference>
<comment type="caution">
    <text evidence="2">The sequence shown here is derived from an EMBL/GenBank/DDBJ whole genome shotgun (WGS) entry which is preliminary data.</text>
</comment>
<name>A0ABT9GXQ0_9GAMM</name>
<organism evidence="2 3">
    <name type="scientific">Alkalimonas collagenimarina</name>
    <dbReference type="NCBI Taxonomy" id="400390"/>
    <lineage>
        <taxon>Bacteria</taxon>
        <taxon>Pseudomonadati</taxon>
        <taxon>Pseudomonadota</taxon>
        <taxon>Gammaproteobacteria</taxon>
        <taxon>Alkalimonas</taxon>
    </lineage>
</organism>
<evidence type="ECO:0000313" key="3">
    <source>
        <dbReference type="Proteomes" id="UP001231616"/>
    </source>
</evidence>
<accession>A0ABT9GXQ0</accession>
<dbReference type="EMBL" id="JAUZVZ010000007">
    <property type="protein sequence ID" value="MDP4535833.1"/>
    <property type="molecule type" value="Genomic_DNA"/>
</dbReference>
<keyword evidence="3" id="KW-1185">Reference proteome</keyword>
<sequence length="113" mass="12963">MMIQFPDDANGDMLQALTEAGLDLSQTMTLDFYLIFKRQEKAERAEQALISKYPKESVSLYCNPANQWEIKITIDMIPSYEAINLLEKELDEFARKFAGHNDGWGVMEPEPVD</sequence>
<dbReference type="Gene3D" id="3.30.70.970">
    <property type="entry name" value="RraB-like"/>
    <property type="match status" value="1"/>
</dbReference>
<evidence type="ECO:0000313" key="2">
    <source>
        <dbReference type="EMBL" id="MDP4535833.1"/>
    </source>
</evidence>